<dbReference type="EMBL" id="GG745341">
    <property type="protein sequence ID" value="KNE62804.1"/>
    <property type="molecule type" value="Genomic_DNA"/>
</dbReference>
<feature type="compositionally biased region" description="Acidic residues" evidence="1">
    <location>
        <begin position="66"/>
        <end position="81"/>
    </location>
</feature>
<dbReference type="PANTHER" id="PTHR14614">
    <property type="entry name" value="HEPATOCELLULAR CARCINOMA-ASSOCIATED ANTIGEN"/>
    <property type="match status" value="1"/>
</dbReference>
<reference evidence="2 3" key="1">
    <citation type="submission" date="2009-11" db="EMBL/GenBank/DDBJ databases">
        <title>Annotation of Allomyces macrogynus ATCC 38327.</title>
        <authorList>
            <consortium name="The Broad Institute Genome Sequencing Platform"/>
            <person name="Russ C."/>
            <person name="Cuomo C."/>
            <person name="Burger G."/>
            <person name="Gray M.W."/>
            <person name="Holland P.W.H."/>
            <person name="King N."/>
            <person name="Lang F.B.F."/>
            <person name="Roger A.J."/>
            <person name="Ruiz-Trillo I."/>
            <person name="Young S.K."/>
            <person name="Zeng Q."/>
            <person name="Gargeya S."/>
            <person name="Fitzgerald M."/>
            <person name="Haas B."/>
            <person name="Abouelleil A."/>
            <person name="Alvarado L."/>
            <person name="Arachchi H.M."/>
            <person name="Berlin A."/>
            <person name="Chapman S.B."/>
            <person name="Gearin G."/>
            <person name="Goldberg J."/>
            <person name="Griggs A."/>
            <person name="Gujja S."/>
            <person name="Hansen M."/>
            <person name="Heiman D."/>
            <person name="Howarth C."/>
            <person name="Larimer J."/>
            <person name="Lui A."/>
            <person name="MacDonald P.J.P."/>
            <person name="McCowen C."/>
            <person name="Montmayeur A."/>
            <person name="Murphy C."/>
            <person name="Neiman D."/>
            <person name="Pearson M."/>
            <person name="Priest M."/>
            <person name="Roberts A."/>
            <person name="Saif S."/>
            <person name="Shea T."/>
            <person name="Sisk P."/>
            <person name="Stolte C."/>
            <person name="Sykes S."/>
            <person name="Wortman J."/>
            <person name="Nusbaum C."/>
            <person name="Birren B."/>
        </authorList>
    </citation>
    <scope>NUCLEOTIDE SEQUENCE [LARGE SCALE GENOMIC DNA]</scope>
    <source>
        <strain evidence="2 3">ATCC 38327</strain>
    </source>
</reference>
<organism evidence="2 3">
    <name type="scientific">Allomyces macrogynus (strain ATCC 38327)</name>
    <name type="common">Allomyces javanicus var. macrogynus</name>
    <dbReference type="NCBI Taxonomy" id="578462"/>
    <lineage>
        <taxon>Eukaryota</taxon>
        <taxon>Fungi</taxon>
        <taxon>Fungi incertae sedis</taxon>
        <taxon>Blastocladiomycota</taxon>
        <taxon>Blastocladiomycetes</taxon>
        <taxon>Blastocladiales</taxon>
        <taxon>Blastocladiaceae</taxon>
        <taxon>Allomyces</taxon>
    </lineage>
</organism>
<dbReference type="InterPro" id="IPR019410">
    <property type="entry name" value="Methyltransf_16"/>
</dbReference>
<evidence type="ECO:0000313" key="2">
    <source>
        <dbReference type="EMBL" id="KNE62804.1"/>
    </source>
</evidence>
<dbReference type="Pfam" id="PF10294">
    <property type="entry name" value="Methyltransf_16"/>
    <property type="match status" value="1"/>
</dbReference>
<sequence>MASRTTSTRALQHDANHADLLHVSIRTVTLPALGPLRPKLALQRPTRATPARDSTKLRLVQYDSSSSDDGDDQDASDEDGDRDMAPLLHVIVCERAAWDVDAATTYAGNLWPCALALAAFLCCRAATFVRGRCVLELGAGTCLPSLTAALLGARRVMATDQTLGHMPPLATLTHLNPGLSTTPITLRALDWGNADSIDAAMADLDAGVDTIVGADVLFHKDVFDRVVATIARIRMHQARAPAVMLACHQRNSAHSILPDLALWGLRVARVESAEQVLAEIDPPGWRATMASEPAWSLPDWTSVDLIELEWVDGFW</sequence>
<dbReference type="PANTHER" id="PTHR14614:SF132">
    <property type="entry name" value="PROTEIN-LYSINE METHYLTRANSFERASE C42C1.13"/>
    <property type="match status" value="1"/>
</dbReference>
<dbReference type="eggNOG" id="KOG2793">
    <property type="taxonomic scope" value="Eukaryota"/>
</dbReference>
<accession>A0A0L0SK56</accession>
<protein>
    <recommendedName>
        <fullName evidence="4">Nicotinamide N-methyltransferase</fullName>
    </recommendedName>
</protein>
<evidence type="ECO:0000313" key="3">
    <source>
        <dbReference type="Proteomes" id="UP000054350"/>
    </source>
</evidence>
<evidence type="ECO:0000256" key="1">
    <source>
        <dbReference type="SAM" id="MobiDB-lite"/>
    </source>
</evidence>
<dbReference type="AlphaFoldDB" id="A0A0L0SK56"/>
<name>A0A0L0SK56_ALLM3</name>
<reference evidence="3" key="2">
    <citation type="submission" date="2009-11" db="EMBL/GenBank/DDBJ databases">
        <title>The Genome Sequence of Allomyces macrogynus strain ATCC 38327.</title>
        <authorList>
            <consortium name="The Broad Institute Genome Sequencing Platform"/>
            <person name="Russ C."/>
            <person name="Cuomo C."/>
            <person name="Shea T."/>
            <person name="Young S.K."/>
            <person name="Zeng Q."/>
            <person name="Koehrsen M."/>
            <person name="Haas B."/>
            <person name="Borodovsky M."/>
            <person name="Guigo R."/>
            <person name="Alvarado L."/>
            <person name="Berlin A."/>
            <person name="Borenstein D."/>
            <person name="Chen Z."/>
            <person name="Engels R."/>
            <person name="Freedman E."/>
            <person name="Gellesch M."/>
            <person name="Goldberg J."/>
            <person name="Griggs A."/>
            <person name="Gujja S."/>
            <person name="Heiman D."/>
            <person name="Hepburn T."/>
            <person name="Howarth C."/>
            <person name="Jen D."/>
            <person name="Larson L."/>
            <person name="Lewis B."/>
            <person name="Mehta T."/>
            <person name="Park D."/>
            <person name="Pearson M."/>
            <person name="Roberts A."/>
            <person name="Saif S."/>
            <person name="Shenoy N."/>
            <person name="Sisk P."/>
            <person name="Stolte C."/>
            <person name="Sykes S."/>
            <person name="Walk T."/>
            <person name="White J."/>
            <person name="Yandava C."/>
            <person name="Burger G."/>
            <person name="Gray M.W."/>
            <person name="Holland P.W.H."/>
            <person name="King N."/>
            <person name="Lang F.B.F."/>
            <person name="Roger A.J."/>
            <person name="Ruiz-Trillo I."/>
            <person name="Lander E."/>
            <person name="Nusbaum C."/>
        </authorList>
    </citation>
    <scope>NUCLEOTIDE SEQUENCE [LARGE SCALE GENOMIC DNA]</scope>
    <source>
        <strain evidence="3">ATCC 38327</strain>
    </source>
</reference>
<proteinExistence type="predicted"/>
<keyword evidence="3" id="KW-1185">Reference proteome</keyword>
<feature type="region of interest" description="Disordered" evidence="1">
    <location>
        <begin position="41"/>
        <end position="81"/>
    </location>
</feature>
<dbReference type="VEuPathDB" id="FungiDB:AMAG_07985"/>
<dbReference type="OrthoDB" id="407325at2759"/>
<dbReference type="Gene3D" id="3.40.50.150">
    <property type="entry name" value="Vaccinia Virus protein VP39"/>
    <property type="match status" value="1"/>
</dbReference>
<gene>
    <name evidence="2" type="ORF">AMAG_07985</name>
</gene>
<dbReference type="SUPFAM" id="SSF53335">
    <property type="entry name" value="S-adenosyl-L-methionine-dependent methyltransferases"/>
    <property type="match status" value="1"/>
</dbReference>
<evidence type="ECO:0008006" key="4">
    <source>
        <dbReference type="Google" id="ProtNLM"/>
    </source>
</evidence>
<dbReference type="STRING" id="578462.A0A0L0SK56"/>
<dbReference type="Proteomes" id="UP000054350">
    <property type="component" value="Unassembled WGS sequence"/>
</dbReference>
<dbReference type="InterPro" id="IPR029063">
    <property type="entry name" value="SAM-dependent_MTases_sf"/>
</dbReference>